<comment type="caution">
    <text evidence="7">The sequence shown here is derived from an EMBL/GenBank/DDBJ whole genome shotgun (WGS) entry which is preliminary data.</text>
</comment>
<dbReference type="PANTHER" id="PTHR30250">
    <property type="entry name" value="PST FAMILY PREDICTED COLANIC ACID TRANSPORTER"/>
    <property type="match status" value="1"/>
</dbReference>
<dbReference type="PATRIC" id="fig|1339349.3.peg.197"/>
<comment type="subcellular location">
    <subcellularLocation>
        <location evidence="1">Cell membrane</location>
        <topology evidence="1">Multi-pass membrane protein</topology>
    </subcellularLocation>
</comment>
<keyword evidence="2" id="KW-1003">Cell membrane</keyword>
<feature type="transmembrane region" description="Helical" evidence="6">
    <location>
        <begin position="463"/>
        <end position="487"/>
    </location>
</feature>
<keyword evidence="4 6" id="KW-1133">Transmembrane helix</keyword>
<dbReference type="EMBL" id="JNHN01000007">
    <property type="protein sequence ID" value="KDS64585.1"/>
    <property type="molecule type" value="Genomic_DNA"/>
</dbReference>
<feature type="transmembrane region" description="Helical" evidence="6">
    <location>
        <begin position="401"/>
        <end position="422"/>
    </location>
</feature>
<evidence type="ECO:0000256" key="4">
    <source>
        <dbReference type="ARBA" id="ARBA00022989"/>
    </source>
</evidence>
<dbReference type="GO" id="GO:0005886">
    <property type="term" value="C:plasma membrane"/>
    <property type="evidence" value="ECO:0007669"/>
    <property type="project" value="UniProtKB-SubCell"/>
</dbReference>
<feature type="transmembrane region" description="Helical" evidence="6">
    <location>
        <begin position="12"/>
        <end position="34"/>
    </location>
</feature>
<feature type="transmembrane region" description="Helical" evidence="6">
    <location>
        <begin position="332"/>
        <end position="356"/>
    </location>
</feature>
<reference evidence="7 8" key="1">
    <citation type="submission" date="2014-04" db="EMBL/GenBank/DDBJ databases">
        <authorList>
            <person name="Sears C."/>
            <person name="Carroll K."/>
            <person name="Sack B.R."/>
            <person name="Qadri F."/>
            <person name="Myers L.L."/>
            <person name="Chung G.-T."/>
            <person name="Escheverria P."/>
            <person name="Fraser C.M."/>
            <person name="Sadzewicz L."/>
            <person name="Shefchek K.A."/>
            <person name="Tallon L."/>
            <person name="Das S.P."/>
            <person name="Daugherty S."/>
            <person name="Mongodin E.F."/>
        </authorList>
    </citation>
    <scope>NUCLEOTIDE SEQUENCE [LARGE SCALE GENOMIC DNA]</scope>
    <source>
        <strain evidence="7 8">3978 T3 ii</strain>
    </source>
</reference>
<dbReference type="InterPro" id="IPR002797">
    <property type="entry name" value="Polysacc_synth"/>
</dbReference>
<accession>A0A078SUD1</accession>
<evidence type="ECO:0000256" key="1">
    <source>
        <dbReference type="ARBA" id="ARBA00004651"/>
    </source>
</evidence>
<evidence type="ECO:0000256" key="2">
    <source>
        <dbReference type="ARBA" id="ARBA00022475"/>
    </source>
</evidence>
<name>A0A078SUD1_BACUN</name>
<gene>
    <name evidence="7" type="ORF">M094_3292</name>
</gene>
<evidence type="ECO:0000256" key="6">
    <source>
        <dbReference type="SAM" id="Phobius"/>
    </source>
</evidence>
<dbReference type="Pfam" id="PF01943">
    <property type="entry name" value="Polysacc_synt"/>
    <property type="match status" value="1"/>
</dbReference>
<feature type="transmembrane region" description="Helical" evidence="6">
    <location>
        <begin position="376"/>
        <end position="395"/>
    </location>
</feature>
<feature type="transmembrane region" description="Helical" evidence="6">
    <location>
        <begin position="305"/>
        <end position="326"/>
    </location>
</feature>
<evidence type="ECO:0000313" key="8">
    <source>
        <dbReference type="Proteomes" id="UP000028013"/>
    </source>
</evidence>
<keyword evidence="3 6" id="KW-0812">Transmembrane</keyword>
<feature type="transmembrane region" description="Helical" evidence="6">
    <location>
        <begin position="86"/>
        <end position="112"/>
    </location>
</feature>
<feature type="transmembrane region" description="Helical" evidence="6">
    <location>
        <begin position="185"/>
        <end position="206"/>
    </location>
</feature>
<feature type="transmembrane region" description="Helical" evidence="6">
    <location>
        <begin position="46"/>
        <end position="65"/>
    </location>
</feature>
<feature type="transmembrane region" description="Helical" evidence="6">
    <location>
        <begin position="132"/>
        <end position="151"/>
    </location>
</feature>
<dbReference type="Proteomes" id="UP000028013">
    <property type="component" value="Unassembled WGS sequence"/>
</dbReference>
<dbReference type="RefSeq" id="WP_051642910.1">
    <property type="nucleotide sequence ID" value="NZ_JNHN01000007.1"/>
</dbReference>
<sequence>MEQSNKRIVKNTLYLYIRMLVMMLLSFFSTRIVLNILGVSDFGVNNVIGGLVAMFTLLNSILQTGTRRFLALNIGKEDALLLKRTFSTAFVIHCFIALFVVVLLETFGLWFLNTHLNIEPDRMRAANYVFQFSVVSLFLNITQTPFVAAVTAHEKFNIYAYLSIYDVVAKLAVLYILYVSPGDKLIVYAALIMGVNMFTIVLYRIYCIRQFAECKFSLSVDKVLFRQMCSFSGWTTLGHLSAVLNQQGTTVLLNIFFNTAVNAARGLAGTVLSAIEQFVMGFITASVPQLTKYYGAGEQENFKRLIFNVSQYTLFLMSVIAIPVLLEIDFVLQLWLGTVPDYTAVFIKITIITYLIKYSNIMIDQGLTAIGRVKELSLITAPIYLLNVPLVYLALKIGFAPWSVYIVSMMSVLAGFIVNLVLLAKYAAFPAGEYFVKIFMKNLLLVAISAILPLYLHSIMPNGVVRFCVVCSASILITVVVVFYGGLNKEVQQTVKRKISGIWQKVFQ</sequence>
<evidence type="ECO:0000256" key="3">
    <source>
        <dbReference type="ARBA" id="ARBA00022692"/>
    </source>
</evidence>
<keyword evidence="5 6" id="KW-0472">Membrane</keyword>
<protein>
    <submittedName>
        <fullName evidence="7">MatE family protein</fullName>
    </submittedName>
</protein>
<dbReference type="AlphaFoldDB" id="A0A078SUD1"/>
<dbReference type="PANTHER" id="PTHR30250:SF26">
    <property type="entry name" value="PSMA PROTEIN"/>
    <property type="match status" value="1"/>
</dbReference>
<dbReference type="InterPro" id="IPR050833">
    <property type="entry name" value="Poly_Biosynth_Transport"/>
</dbReference>
<evidence type="ECO:0000313" key="7">
    <source>
        <dbReference type="EMBL" id="KDS64585.1"/>
    </source>
</evidence>
<feature type="transmembrane region" description="Helical" evidence="6">
    <location>
        <begin position="434"/>
        <end position="457"/>
    </location>
</feature>
<feature type="transmembrane region" description="Helical" evidence="6">
    <location>
        <begin position="158"/>
        <end position="179"/>
    </location>
</feature>
<proteinExistence type="predicted"/>
<organism evidence="7 8">
    <name type="scientific">Bacteroides uniformis str. 3978 T3 ii</name>
    <dbReference type="NCBI Taxonomy" id="1339349"/>
    <lineage>
        <taxon>Bacteria</taxon>
        <taxon>Pseudomonadati</taxon>
        <taxon>Bacteroidota</taxon>
        <taxon>Bacteroidia</taxon>
        <taxon>Bacteroidales</taxon>
        <taxon>Bacteroidaceae</taxon>
        <taxon>Bacteroides</taxon>
    </lineage>
</organism>
<evidence type="ECO:0000256" key="5">
    <source>
        <dbReference type="ARBA" id="ARBA00023136"/>
    </source>
</evidence>